<feature type="transmembrane region" description="Helical" evidence="9">
    <location>
        <begin position="61"/>
        <end position="79"/>
    </location>
</feature>
<feature type="site" description="Determinant of potassium dependence" evidence="9">
    <location>
        <position position="495"/>
    </location>
</feature>
<keyword evidence="9" id="KW-0739">Sodium transport</keyword>
<keyword evidence="9" id="KW-1003">Cell membrane</keyword>
<dbReference type="GO" id="GO:0004427">
    <property type="term" value="F:inorganic diphosphate phosphatase activity"/>
    <property type="evidence" value="ECO:0007669"/>
    <property type="project" value="UniProtKB-UniRule"/>
</dbReference>
<evidence type="ECO:0000256" key="5">
    <source>
        <dbReference type="ARBA" id="ARBA00022967"/>
    </source>
</evidence>
<comment type="function">
    <text evidence="9">Sodium pump that utilizes the energy of pyrophosphate hydrolysis as the driving force for Na(+) movement across the membrane.</text>
</comment>
<feature type="transmembrane region" description="Helical" evidence="9">
    <location>
        <begin position="630"/>
        <end position="648"/>
    </location>
</feature>
<keyword evidence="6 9" id="KW-1133">Transmembrane helix</keyword>
<dbReference type="PIRSF" id="PIRSF001265">
    <property type="entry name" value="H+-PPase"/>
    <property type="match status" value="1"/>
</dbReference>
<dbReference type="NCBIfam" id="NF001955">
    <property type="entry name" value="PRK00733.2-4"/>
    <property type="match status" value="1"/>
</dbReference>
<evidence type="ECO:0000256" key="8">
    <source>
        <dbReference type="ARBA" id="ARBA00023136"/>
    </source>
</evidence>
<dbReference type="AlphaFoldDB" id="A0AAJ5WAU2"/>
<feature type="transmembrane region" description="Helical" evidence="9">
    <location>
        <begin position="600"/>
        <end position="618"/>
    </location>
</feature>
<dbReference type="Pfam" id="PF03030">
    <property type="entry name" value="H_PPase"/>
    <property type="match status" value="1"/>
</dbReference>
<dbReference type="Proteomes" id="UP001214530">
    <property type="component" value="Chromosome"/>
</dbReference>
<comment type="catalytic activity">
    <reaction evidence="9">
        <text>Na(+)(in) + diphosphate + H2O = Na(+)(out) + 2 phosphate + H(+)</text>
        <dbReference type="Rhea" id="RHEA:57884"/>
        <dbReference type="ChEBI" id="CHEBI:15377"/>
        <dbReference type="ChEBI" id="CHEBI:15378"/>
        <dbReference type="ChEBI" id="CHEBI:29101"/>
        <dbReference type="ChEBI" id="CHEBI:33019"/>
        <dbReference type="ChEBI" id="CHEBI:43474"/>
        <dbReference type="EC" id="7.2.3.1"/>
    </reaction>
</comment>
<feature type="transmembrane region" description="Helical" evidence="9">
    <location>
        <begin position="362"/>
        <end position="383"/>
    </location>
</feature>
<feature type="transmembrane region" description="Helical" evidence="9">
    <location>
        <begin position="133"/>
        <end position="166"/>
    </location>
</feature>
<name>A0AAJ5WAU2_9SPHI</name>
<keyword evidence="2 9" id="KW-0813">Transport</keyword>
<evidence type="ECO:0000256" key="1">
    <source>
        <dbReference type="ARBA" id="ARBA00004127"/>
    </source>
</evidence>
<evidence type="ECO:0000313" key="11">
    <source>
        <dbReference type="Proteomes" id="UP001214530"/>
    </source>
</evidence>
<keyword evidence="4 9" id="KW-0460">Magnesium</keyword>
<reference evidence="10" key="1">
    <citation type="submission" date="2023-03" db="EMBL/GenBank/DDBJ databases">
        <title>Andean soil-derived lignocellulolytic bacterial consortium as a source of novel taxa and putative plastic-active enzymes.</title>
        <authorList>
            <person name="Diaz-Garcia L."/>
            <person name="Chuvochina M."/>
            <person name="Feuerriegel G."/>
            <person name="Bunk B."/>
            <person name="Sproer C."/>
            <person name="Streit W.R."/>
            <person name="Rodriguez L.M."/>
            <person name="Overmann J."/>
            <person name="Jimenez D.J."/>
        </authorList>
    </citation>
    <scope>NUCLEOTIDE SEQUENCE</scope>
    <source>
        <strain evidence="10">MAG 3858</strain>
    </source>
</reference>
<keyword evidence="9" id="KW-0630">Potassium</keyword>
<dbReference type="GO" id="GO:0000287">
    <property type="term" value="F:magnesium ion binding"/>
    <property type="evidence" value="ECO:0007669"/>
    <property type="project" value="UniProtKB-UniRule"/>
</dbReference>
<dbReference type="GO" id="GO:0005886">
    <property type="term" value="C:plasma membrane"/>
    <property type="evidence" value="ECO:0007669"/>
    <property type="project" value="UniProtKB-SubCell"/>
</dbReference>
<keyword evidence="7 9" id="KW-0406">Ion transport</keyword>
<keyword evidence="8 9" id="KW-0472">Membrane</keyword>
<evidence type="ECO:0000256" key="2">
    <source>
        <dbReference type="ARBA" id="ARBA00022448"/>
    </source>
</evidence>
<comment type="similarity">
    <text evidence="9">Belongs to the H(+)-translocating pyrophosphatase (TC 3.A.10) family. K(+)-stimulated subfamily.</text>
</comment>
<evidence type="ECO:0000313" key="10">
    <source>
        <dbReference type="EMBL" id="WEK20200.1"/>
    </source>
</evidence>
<accession>A0AAJ5WAU2</accession>
<organism evidence="10 11">
    <name type="scientific">Candidatus Pedobacter colombiensis</name>
    <dbReference type="NCBI Taxonomy" id="3121371"/>
    <lineage>
        <taxon>Bacteria</taxon>
        <taxon>Pseudomonadati</taxon>
        <taxon>Bacteroidota</taxon>
        <taxon>Sphingobacteriia</taxon>
        <taxon>Sphingobacteriales</taxon>
        <taxon>Sphingobacteriaceae</taxon>
        <taxon>Pedobacter</taxon>
    </lineage>
</organism>
<dbReference type="GO" id="GO:0009678">
    <property type="term" value="F:diphosphate hydrolysis-driven proton transmembrane transporter activity"/>
    <property type="evidence" value="ECO:0007669"/>
    <property type="project" value="UniProtKB-UniRule"/>
</dbReference>
<feature type="transmembrane region" description="Helical" evidence="9">
    <location>
        <begin position="532"/>
        <end position="555"/>
    </location>
</feature>
<feature type="transmembrane region" description="Helical" evidence="9">
    <location>
        <begin position="501"/>
        <end position="526"/>
    </location>
</feature>
<keyword evidence="9" id="KW-0915">Sodium</keyword>
<dbReference type="NCBIfam" id="NF001960">
    <property type="entry name" value="PRK00733.3-5"/>
    <property type="match status" value="1"/>
</dbReference>
<feature type="transmembrane region" description="Helical" evidence="9">
    <location>
        <begin position="421"/>
        <end position="445"/>
    </location>
</feature>
<feature type="transmembrane region" description="Helical" evidence="9">
    <location>
        <begin position="704"/>
        <end position="722"/>
    </location>
</feature>
<evidence type="ECO:0000256" key="9">
    <source>
        <dbReference type="HAMAP-Rule" id="MF_01129"/>
    </source>
</evidence>
<gene>
    <name evidence="9" type="primary">hppA</name>
    <name evidence="10" type="ORF">P0Y49_03425</name>
</gene>
<feature type="transmembrane region" description="Helical" evidence="9">
    <location>
        <begin position="283"/>
        <end position="310"/>
    </location>
</feature>
<keyword evidence="10" id="KW-0378">Hydrolase</keyword>
<dbReference type="EC" id="7.2.3.1" evidence="9"/>
<dbReference type="GO" id="GO:0006814">
    <property type="term" value="P:sodium ion transport"/>
    <property type="evidence" value="ECO:0007669"/>
    <property type="project" value="UniProtKB-UniRule"/>
</dbReference>
<comment type="activity regulation">
    <text evidence="9">Requires K(+) for maximal activity.</text>
</comment>
<evidence type="ECO:0000256" key="3">
    <source>
        <dbReference type="ARBA" id="ARBA00022692"/>
    </source>
</evidence>
<evidence type="ECO:0000256" key="6">
    <source>
        <dbReference type="ARBA" id="ARBA00022989"/>
    </source>
</evidence>
<comment type="subcellular location">
    <subcellularLocation>
        <location evidence="9">Cell membrane</location>
        <topology evidence="9">Multi-pass membrane protein</topology>
    </subcellularLocation>
    <subcellularLocation>
        <location evidence="1">Endomembrane system</location>
        <topology evidence="1">Multi-pass membrane protein</topology>
    </subcellularLocation>
</comment>
<dbReference type="GO" id="GO:0030955">
    <property type="term" value="F:potassium ion binding"/>
    <property type="evidence" value="ECO:0007669"/>
    <property type="project" value="UniProtKB-UniRule"/>
</dbReference>
<evidence type="ECO:0000256" key="7">
    <source>
        <dbReference type="ARBA" id="ARBA00023065"/>
    </source>
</evidence>
<dbReference type="InterPro" id="IPR004131">
    <property type="entry name" value="PPase-energised_H-pump"/>
</dbReference>
<comment type="cofactor">
    <cofactor evidence="9">
        <name>Mg(2+)</name>
        <dbReference type="ChEBI" id="CHEBI:18420"/>
    </cofactor>
</comment>
<proteinExistence type="inferred from homology"/>
<keyword evidence="3 9" id="KW-0812">Transmembrane</keyword>
<dbReference type="NCBIfam" id="TIGR01104">
    <property type="entry name" value="V_PPase"/>
    <property type="match status" value="1"/>
</dbReference>
<feature type="transmembrane region" description="Helical" evidence="9">
    <location>
        <begin position="330"/>
        <end position="350"/>
    </location>
</feature>
<protein>
    <recommendedName>
        <fullName evidence="9">Putative K(+)-stimulated pyrophosphate-energized sodium pump</fullName>
        <ecNumber evidence="9">7.2.3.1</ecNumber>
    </recommendedName>
    <alternativeName>
        <fullName evidence="9">Membrane-bound sodium-translocating pyrophosphatase</fullName>
    </alternativeName>
    <alternativeName>
        <fullName evidence="9">Pyrophosphate-energized inorganic pyrophosphatase</fullName>
        <shortName evidence="9">Na(+)-PPase</shortName>
    </alternativeName>
</protein>
<dbReference type="PANTHER" id="PTHR31998">
    <property type="entry name" value="K(+)-INSENSITIVE PYROPHOSPHATE-ENERGIZED PROTON PUMP"/>
    <property type="match status" value="1"/>
</dbReference>
<sequence length="769" mass="80164">MEFLQNNLIYMIPVMGLVGILVMAIKSAWVNKQDAGEAKMQELARYIADGAMAFLKAEWRVLSVFVVFTAALLAYSGTVHEVNGVVLHSSWIIAVAFIIGAVFSATAGYIGMKAATKANVRTTQAARTSLKQALRVSFTGGTVMGLGVAGLAILGLGGLFIVFLQIFNVVEANSTEMRTAIEVLTGFSLGAESIALFARVGGGIYTKAADVGADLVGKVEAGIPEDDVRNPATIADNVGDNVGDVAGMGADLFGSYVATILATMVLGQEIVVEKINGIATDNLNGFSPVLLPMVICGLGIIFSIIGTWFVRIKGENSNVQTALNLGNWGSILITAIVSYFVVMAMLPAHLHLRGVSFTSLDVYCAIIVGLVVGTLMSIITEYYTAMGKGPVNSIIQQSGTGHATNIIGGLSVGMKSTVAPILVLAGGIIFSYAFAGLYGVAIAAAGMMATTAMQLAIDAFGPIADNAGGIAEMSQLPPEVRERTDNLDAVGNTTAATGKGFAIASAALTSLALFAAFVGVAGISAIDIYKAPVLAGLFVGAMIPFIFSALCIAAVGKAAMDMVQEVRRQFREIPGIMEYKAKPEYEKCVAISTKASIREMMLPGAIALLVPIIVGFGFKGVFPSVSSAEILGGLLAGVTVSGVLMGIFQSNAGGAWDNAKKSFEKGVEINGEMHYKKSEPHKASVTGDTVGDPFKDTSGPSMNILIKLMSIVSLVIAPYIAVSSSVDSSTKVKEYTKKIEIVTDANDSSKIISTTETIKSVKDTVIVKP</sequence>
<dbReference type="EMBL" id="CP119313">
    <property type="protein sequence ID" value="WEK20200.1"/>
    <property type="molecule type" value="Genomic_DNA"/>
</dbReference>
<comment type="subunit">
    <text evidence="9">Homodimer.</text>
</comment>
<comment type="caution">
    <text evidence="9">Lacks conserved residue(s) required for the propagation of feature annotation.</text>
</comment>
<keyword evidence="5 9" id="KW-1278">Translocase</keyword>
<evidence type="ECO:0000256" key="4">
    <source>
        <dbReference type="ARBA" id="ARBA00022842"/>
    </source>
</evidence>
<feature type="transmembrane region" description="Helical" evidence="9">
    <location>
        <begin position="6"/>
        <end position="25"/>
    </location>
</feature>
<dbReference type="GO" id="GO:0012505">
    <property type="term" value="C:endomembrane system"/>
    <property type="evidence" value="ECO:0007669"/>
    <property type="project" value="UniProtKB-SubCell"/>
</dbReference>
<dbReference type="HAMAP" id="MF_01129">
    <property type="entry name" value="PPase_energized_pump"/>
    <property type="match status" value="1"/>
</dbReference>
<feature type="transmembrane region" description="Helical" evidence="9">
    <location>
        <begin position="91"/>
        <end position="112"/>
    </location>
</feature>